<dbReference type="OrthoDB" id="1412480at2"/>
<dbReference type="Proteomes" id="UP000294535">
    <property type="component" value="Unassembled WGS sequence"/>
</dbReference>
<reference evidence="1 2" key="1">
    <citation type="submission" date="2019-03" db="EMBL/GenBank/DDBJ databases">
        <title>Genomic Encyclopedia of Type Strains, Phase III (KMG-III): the genomes of soil and plant-associated and newly described type strains.</title>
        <authorList>
            <person name="Whitman W."/>
        </authorList>
    </citation>
    <scope>NUCLEOTIDE SEQUENCE [LARGE SCALE GENOMIC DNA]</scope>
    <source>
        <strain evidence="1 2">CECT 8446</strain>
    </source>
</reference>
<sequence>MKKLFKFLIVLSIGLVLLGGALAYFGERWFNNHLEDIFNQNPERKYDFHLKEVRLNLLGRSISLDDLEINSRNLDSTNRVNGKIRKAIFRKVQLIDLIFKKHLVLDDLEFLDPFFEVQLFSSQKEKDSPGDALQNFFGEILYRGKIKNFILYRGNAEIRLDSIQKGGFYNLGILATELETDSIKVQYPIPFDYKRLVFSFDSLSYQLDKDQNLKLGKMQFDTDLHEFTLKSISLTYAEGLMKYAKSQSVQKDFVEIQIDSLKLTGFAHDIRLYSGLDVRGEKMELFGFILDDFRDKAHPRPKDEDKPMFQGLISRIDFPISLDTLKFTNTTLSYGESVPEKGENWRIHFDDLNGVILNLTTLPENQAKKGTFDIGFSSKLNGLGKMQTKITVPYEKDEFELEVDLRDFPIAKLNDILKPIMNGEITNGHLDRMRLKMKANESQAQVNFIFDYTELKVVLFKKSGKKANKLVSILANLAINNSNLPGEKRYLSPSFIQPRNKFRGPFNLIWQSTKTGMLEVIPGGAAKEILNSNEK</sequence>
<dbReference type="EMBL" id="SNYF01000005">
    <property type="protein sequence ID" value="TDQ18373.1"/>
    <property type="molecule type" value="Genomic_DNA"/>
</dbReference>
<evidence type="ECO:0000313" key="1">
    <source>
        <dbReference type="EMBL" id="TDQ18373.1"/>
    </source>
</evidence>
<keyword evidence="2" id="KW-1185">Reference proteome</keyword>
<accession>A0A4R6T894</accession>
<dbReference type="RefSeq" id="WP_133551746.1">
    <property type="nucleotide sequence ID" value="NZ_SNYF01000005.1"/>
</dbReference>
<evidence type="ECO:0000313" key="2">
    <source>
        <dbReference type="Proteomes" id="UP000294535"/>
    </source>
</evidence>
<organism evidence="1 2">
    <name type="scientific">Algoriphagus boseongensis</name>
    <dbReference type="NCBI Taxonomy" id="1442587"/>
    <lineage>
        <taxon>Bacteria</taxon>
        <taxon>Pseudomonadati</taxon>
        <taxon>Bacteroidota</taxon>
        <taxon>Cytophagia</taxon>
        <taxon>Cytophagales</taxon>
        <taxon>Cyclobacteriaceae</taxon>
        <taxon>Algoriphagus</taxon>
    </lineage>
</organism>
<protein>
    <submittedName>
        <fullName evidence="1">Uncharacterized protein DUF748</fullName>
    </submittedName>
</protein>
<dbReference type="AlphaFoldDB" id="A0A4R6T894"/>
<gene>
    <name evidence="1" type="ORF">DFQ04_0172</name>
</gene>
<comment type="caution">
    <text evidence="1">The sequence shown here is derived from an EMBL/GenBank/DDBJ whole genome shotgun (WGS) entry which is preliminary data.</text>
</comment>
<proteinExistence type="predicted"/>
<name>A0A4R6T894_9BACT</name>